<evidence type="ECO:0000256" key="12">
    <source>
        <dbReference type="ARBA" id="ARBA00023136"/>
    </source>
</evidence>
<keyword evidence="7" id="KW-0547">Nucleotide-binding</keyword>
<dbReference type="SMART" id="SM00387">
    <property type="entry name" value="HATPase_c"/>
    <property type="match status" value="1"/>
</dbReference>
<dbReference type="InterPro" id="IPR036890">
    <property type="entry name" value="HATPase_C_sf"/>
</dbReference>
<dbReference type="SUPFAM" id="SSF55874">
    <property type="entry name" value="ATPase domain of HSP90 chaperone/DNA topoisomerase II/histidine kinase"/>
    <property type="match status" value="1"/>
</dbReference>
<accession>A0AAE3DJI5</accession>
<comment type="caution">
    <text evidence="15">The sequence shown here is derived from an EMBL/GenBank/DDBJ whole genome shotgun (WGS) entry which is preliminary data.</text>
</comment>
<evidence type="ECO:0000256" key="4">
    <source>
        <dbReference type="ARBA" id="ARBA00022553"/>
    </source>
</evidence>
<organism evidence="15 16">
    <name type="scientific">Brotaphodocola catenula</name>
    <dbReference type="NCBI Taxonomy" id="2885361"/>
    <lineage>
        <taxon>Bacteria</taxon>
        <taxon>Bacillati</taxon>
        <taxon>Bacillota</taxon>
        <taxon>Clostridia</taxon>
        <taxon>Lachnospirales</taxon>
        <taxon>Lachnospiraceae</taxon>
        <taxon>Brotaphodocola</taxon>
    </lineage>
</organism>
<feature type="domain" description="Histidine kinase" evidence="14">
    <location>
        <begin position="148"/>
        <end position="364"/>
    </location>
</feature>
<name>A0AAE3DJI5_9FIRM</name>
<dbReference type="InterPro" id="IPR003594">
    <property type="entry name" value="HATPase_dom"/>
</dbReference>
<dbReference type="PRINTS" id="PR00344">
    <property type="entry name" value="BCTRLSENSOR"/>
</dbReference>
<dbReference type="PROSITE" id="PS50109">
    <property type="entry name" value="HIS_KIN"/>
    <property type="match status" value="1"/>
</dbReference>
<evidence type="ECO:0000256" key="8">
    <source>
        <dbReference type="ARBA" id="ARBA00022777"/>
    </source>
</evidence>
<comment type="subcellular location">
    <subcellularLocation>
        <location evidence="2">Membrane</location>
        <topology evidence="2">Multi-pass membrane protein</topology>
    </subcellularLocation>
</comment>
<dbReference type="GO" id="GO:0005886">
    <property type="term" value="C:plasma membrane"/>
    <property type="evidence" value="ECO:0007669"/>
    <property type="project" value="TreeGrafter"/>
</dbReference>
<evidence type="ECO:0000313" key="15">
    <source>
        <dbReference type="EMBL" id="MCC2164162.1"/>
    </source>
</evidence>
<protein>
    <recommendedName>
        <fullName evidence="3">histidine kinase</fullName>
        <ecNumber evidence="3">2.7.13.3</ecNumber>
    </recommendedName>
</protein>
<dbReference type="EMBL" id="JAJEPU010000009">
    <property type="protein sequence ID" value="MCC2164162.1"/>
    <property type="molecule type" value="Genomic_DNA"/>
</dbReference>
<proteinExistence type="predicted"/>
<keyword evidence="8" id="KW-0418">Kinase</keyword>
<dbReference type="Gene3D" id="3.30.565.10">
    <property type="entry name" value="Histidine kinase-like ATPase, C-terminal domain"/>
    <property type="match status" value="1"/>
</dbReference>
<gene>
    <name evidence="15" type="ORF">LKD32_04545</name>
</gene>
<dbReference type="EC" id="2.7.13.3" evidence="3"/>
<dbReference type="Pfam" id="PF13493">
    <property type="entry name" value="DUF4118"/>
    <property type="match status" value="1"/>
</dbReference>
<keyword evidence="12 13" id="KW-0472">Membrane</keyword>
<dbReference type="PANTHER" id="PTHR45569">
    <property type="entry name" value="SENSOR PROTEIN KDPD"/>
    <property type="match status" value="1"/>
</dbReference>
<keyword evidence="11" id="KW-0902">Two-component regulatory system</keyword>
<evidence type="ECO:0000256" key="3">
    <source>
        <dbReference type="ARBA" id="ARBA00012438"/>
    </source>
</evidence>
<dbReference type="RefSeq" id="WP_308450880.1">
    <property type="nucleotide sequence ID" value="NZ_JAJEPU010000009.1"/>
</dbReference>
<evidence type="ECO:0000256" key="13">
    <source>
        <dbReference type="SAM" id="Phobius"/>
    </source>
</evidence>
<feature type="transmembrane region" description="Helical" evidence="13">
    <location>
        <begin position="21"/>
        <end position="40"/>
    </location>
</feature>
<dbReference type="AlphaFoldDB" id="A0AAE3DJI5"/>
<keyword evidence="5" id="KW-0808">Transferase</keyword>
<dbReference type="SMART" id="SM00388">
    <property type="entry name" value="HisKA"/>
    <property type="match status" value="1"/>
</dbReference>
<dbReference type="InterPro" id="IPR036097">
    <property type="entry name" value="HisK_dim/P_sf"/>
</dbReference>
<dbReference type="InterPro" id="IPR005467">
    <property type="entry name" value="His_kinase_dom"/>
</dbReference>
<dbReference type="InterPro" id="IPR038318">
    <property type="entry name" value="KdpD_sf"/>
</dbReference>
<evidence type="ECO:0000256" key="5">
    <source>
        <dbReference type="ARBA" id="ARBA00022679"/>
    </source>
</evidence>
<evidence type="ECO:0000313" key="16">
    <source>
        <dbReference type="Proteomes" id="UP001198962"/>
    </source>
</evidence>
<evidence type="ECO:0000256" key="1">
    <source>
        <dbReference type="ARBA" id="ARBA00000085"/>
    </source>
</evidence>
<keyword evidence="10 13" id="KW-1133">Transmembrane helix</keyword>
<keyword evidence="16" id="KW-1185">Reference proteome</keyword>
<evidence type="ECO:0000256" key="9">
    <source>
        <dbReference type="ARBA" id="ARBA00022840"/>
    </source>
</evidence>
<evidence type="ECO:0000256" key="7">
    <source>
        <dbReference type="ARBA" id="ARBA00022741"/>
    </source>
</evidence>
<keyword evidence="9" id="KW-0067">ATP-binding</keyword>
<evidence type="ECO:0000256" key="11">
    <source>
        <dbReference type="ARBA" id="ARBA00023012"/>
    </source>
</evidence>
<dbReference type="InterPro" id="IPR025201">
    <property type="entry name" value="KdpD_TM"/>
</dbReference>
<evidence type="ECO:0000256" key="10">
    <source>
        <dbReference type="ARBA" id="ARBA00022989"/>
    </source>
</evidence>
<dbReference type="Pfam" id="PF00512">
    <property type="entry name" value="HisKA"/>
    <property type="match status" value="1"/>
</dbReference>
<dbReference type="InterPro" id="IPR003661">
    <property type="entry name" value="HisK_dim/P_dom"/>
</dbReference>
<dbReference type="GO" id="GO:0005524">
    <property type="term" value="F:ATP binding"/>
    <property type="evidence" value="ECO:0007669"/>
    <property type="project" value="UniProtKB-KW"/>
</dbReference>
<dbReference type="InterPro" id="IPR052023">
    <property type="entry name" value="Histidine_kinase_KdpD"/>
</dbReference>
<dbReference type="CDD" id="cd00082">
    <property type="entry name" value="HisKA"/>
    <property type="match status" value="1"/>
</dbReference>
<dbReference type="Gene3D" id="1.10.287.130">
    <property type="match status" value="1"/>
</dbReference>
<comment type="catalytic activity">
    <reaction evidence="1">
        <text>ATP + protein L-histidine = ADP + protein N-phospho-L-histidine.</text>
        <dbReference type="EC" id="2.7.13.3"/>
    </reaction>
</comment>
<evidence type="ECO:0000256" key="6">
    <source>
        <dbReference type="ARBA" id="ARBA00022692"/>
    </source>
</evidence>
<dbReference type="PANTHER" id="PTHR45569:SF1">
    <property type="entry name" value="SENSOR PROTEIN KDPD"/>
    <property type="match status" value="1"/>
</dbReference>
<dbReference type="Pfam" id="PF02518">
    <property type="entry name" value="HATPase_c"/>
    <property type="match status" value="1"/>
</dbReference>
<evidence type="ECO:0000256" key="2">
    <source>
        <dbReference type="ARBA" id="ARBA00004141"/>
    </source>
</evidence>
<feature type="transmembrane region" description="Helical" evidence="13">
    <location>
        <begin position="70"/>
        <end position="89"/>
    </location>
</feature>
<reference evidence="15" key="1">
    <citation type="submission" date="2021-10" db="EMBL/GenBank/DDBJ databases">
        <title>Anaerobic single-cell dispensing facilitates the cultivation of human gut bacteria.</title>
        <authorList>
            <person name="Afrizal A."/>
        </authorList>
    </citation>
    <scope>NUCLEOTIDE SEQUENCE</scope>
    <source>
        <strain evidence="15">CLA-AA-H274</strain>
    </source>
</reference>
<dbReference type="Proteomes" id="UP001198962">
    <property type="component" value="Unassembled WGS sequence"/>
</dbReference>
<sequence>MGLETKISEKKRRYWQYAKNMGVVFSFMSIATLGALAYLHLGQNDASVSIIYVLAVMFTARCTTGYVAGIVASLLGVFCVNFAFTYPYMSLNFSIDGYLVTFGGMMIISSITSVTTTQLKEKNKILKERDKMLLEAEKETMRANLLRAVSHDLRTPLTGMIGMANAYLEGGDHMSEREKREMVVNIREDANWLLNMVENLLTVTRIQVGDTKVNTNPEPLEEVVSEAMMRFRRRLPKAKVRVSVPDEFLMVPMDAMLIEQVIINLLENAVYHSGVEDEIEFRVTKEAENAVFHIRDFGKGIDPARLDTIFDGVGIDKNGSGDSHKGMGIGLTICKTIITAHHGTICAVNHDRGAEFIFTLPLGEEKNEQ</sequence>
<keyword evidence="4" id="KW-0597">Phosphoprotein</keyword>
<dbReference type="InterPro" id="IPR004358">
    <property type="entry name" value="Sig_transdc_His_kin-like_C"/>
</dbReference>
<dbReference type="SUPFAM" id="SSF47384">
    <property type="entry name" value="Homodimeric domain of signal transducing histidine kinase"/>
    <property type="match status" value="1"/>
</dbReference>
<feature type="transmembrane region" description="Helical" evidence="13">
    <location>
        <begin position="95"/>
        <end position="119"/>
    </location>
</feature>
<dbReference type="GO" id="GO:0000155">
    <property type="term" value="F:phosphorelay sensor kinase activity"/>
    <property type="evidence" value="ECO:0007669"/>
    <property type="project" value="InterPro"/>
</dbReference>
<evidence type="ECO:0000259" key="14">
    <source>
        <dbReference type="PROSITE" id="PS50109"/>
    </source>
</evidence>
<dbReference type="Gene3D" id="1.20.120.620">
    <property type="entry name" value="Backbone structure of the membrane domain of e. Coli histidine kinase receptor kdpd"/>
    <property type="match status" value="1"/>
</dbReference>
<keyword evidence="6 13" id="KW-0812">Transmembrane</keyword>